<evidence type="ECO:0000256" key="1">
    <source>
        <dbReference type="ARBA" id="ARBA00001946"/>
    </source>
</evidence>
<sequence length="100" mass="11318">MKDLGAIINVLKELLPELRDRFGVSKIAVFGSFSKGSQTKDSDIDIYVEFDKVPGLKFMELAEFLENALGKKVDLITPIGLKTIRNRKVKEDIERTLTYV</sequence>
<dbReference type="Proteomes" id="UP000002382">
    <property type="component" value="Chromosome"/>
</dbReference>
<comment type="similarity">
    <text evidence="9">Belongs to the MntA antitoxin family.</text>
</comment>
<accession>C5CIW9</accession>
<evidence type="ECO:0000256" key="7">
    <source>
        <dbReference type="ARBA" id="ARBA00022840"/>
    </source>
</evidence>
<evidence type="ECO:0000256" key="8">
    <source>
        <dbReference type="ARBA" id="ARBA00022842"/>
    </source>
</evidence>
<dbReference type="InterPro" id="IPR043519">
    <property type="entry name" value="NT_sf"/>
</dbReference>
<dbReference type="GO" id="GO:0016779">
    <property type="term" value="F:nucleotidyltransferase activity"/>
    <property type="evidence" value="ECO:0007669"/>
    <property type="project" value="UniProtKB-KW"/>
</dbReference>
<proteinExistence type="inferred from homology"/>
<dbReference type="Pfam" id="PF01909">
    <property type="entry name" value="NTP_transf_2"/>
    <property type="match status" value="1"/>
</dbReference>
<dbReference type="GO" id="GO:0046872">
    <property type="term" value="F:metal ion binding"/>
    <property type="evidence" value="ECO:0007669"/>
    <property type="project" value="UniProtKB-KW"/>
</dbReference>
<dbReference type="PANTHER" id="PTHR33571">
    <property type="entry name" value="SSL8005 PROTEIN"/>
    <property type="match status" value="1"/>
</dbReference>
<dbReference type="RefSeq" id="WP_012744745.1">
    <property type="nucleotide sequence ID" value="NC_012785.1"/>
</dbReference>
<evidence type="ECO:0000313" key="12">
    <source>
        <dbReference type="Proteomes" id="UP000002382"/>
    </source>
</evidence>
<evidence type="ECO:0000256" key="6">
    <source>
        <dbReference type="ARBA" id="ARBA00022741"/>
    </source>
</evidence>
<keyword evidence="5" id="KW-0479">Metal-binding</keyword>
<reference evidence="11 12" key="2">
    <citation type="journal article" date="2011" name="J. Bacteriol.">
        <title>Genome Sequence of Kosmotoga olearia Strain TBF 19.5.1, a Thermophilic Bacterium with a Wide Growth Temperature Range, Isolated from the Troll B Oil Platform in the North Sea.</title>
        <authorList>
            <person name="Swithers K.S."/>
            <person name="Dipippo J.L."/>
            <person name="Bruce D.C."/>
            <person name="Detter C."/>
            <person name="Tapia R."/>
            <person name="Han S."/>
            <person name="Goodwin L.A."/>
            <person name="Han J."/>
            <person name="Woyke T."/>
            <person name="Pitluck S."/>
            <person name="Pennacchio L."/>
            <person name="Nolan M."/>
            <person name="Mikhailova N."/>
            <person name="Land M.L."/>
            <person name="Nesbo C.L."/>
            <person name="Gogarten J.P."/>
            <person name="Noll K.M."/>
        </authorList>
    </citation>
    <scope>NUCLEOTIDE SEQUENCE [LARGE SCALE GENOMIC DNA]</scope>
    <source>
        <strain evidence="12">ATCC BAA-1733 / DSM 21960 / TBF 19.5.1</strain>
    </source>
</reference>
<keyword evidence="7" id="KW-0067">ATP-binding</keyword>
<dbReference type="AlphaFoldDB" id="C5CIW9"/>
<reference evidence="11 12" key="1">
    <citation type="submission" date="2009-06" db="EMBL/GenBank/DDBJ databases">
        <title>Complete sequence of Thermotogales bacterium TBF 19.5.1.</title>
        <authorList>
            <consortium name="US DOE Joint Genome Institute"/>
            <person name="Lucas S."/>
            <person name="Copeland A."/>
            <person name="Lapidus A."/>
            <person name="Glavina del Rio T."/>
            <person name="Tice H."/>
            <person name="Bruce D."/>
            <person name="Goodwin L."/>
            <person name="Pitluck S."/>
            <person name="Chertkov O."/>
            <person name="Brettin T."/>
            <person name="Detter J.C."/>
            <person name="Han C."/>
            <person name="Schmutz J."/>
            <person name="Larimer F."/>
            <person name="Land M."/>
            <person name="Hauser L."/>
            <person name="Kyrpides N."/>
            <person name="Ovchinnikova G."/>
            <person name="Noll K."/>
        </authorList>
    </citation>
    <scope>NUCLEOTIDE SEQUENCE [LARGE SCALE GENOMIC DNA]</scope>
    <source>
        <strain evidence="12">ATCC BAA-1733 / DSM 21960 / TBF 19.5.1</strain>
    </source>
</reference>
<keyword evidence="3" id="KW-0808">Transferase</keyword>
<keyword evidence="12" id="KW-1185">Reference proteome</keyword>
<dbReference type="Gene3D" id="3.30.460.10">
    <property type="entry name" value="Beta Polymerase, domain 2"/>
    <property type="match status" value="1"/>
</dbReference>
<evidence type="ECO:0000259" key="10">
    <source>
        <dbReference type="Pfam" id="PF01909"/>
    </source>
</evidence>
<name>C5CIW9_KOSOT</name>
<gene>
    <name evidence="11" type="ordered locus">Kole_0233</name>
</gene>
<evidence type="ECO:0000256" key="2">
    <source>
        <dbReference type="ARBA" id="ARBA00022649"/>
    </source>
</evidence>
<dbReference type="EMBL" id="CP001634">
    <property type="protein sequence ID" value="ACR78958.1"/>
    <property type="molecule type" value="Genomic_DNA"/>
</dbReference>
<dbReference type="CDD" id="cd05403">
    <property type="entry name" value="NT_KNTase_like"/>
    <property type="match status" value="1"/>
</dbReference>
<comment type="cofactor">
    <cofactor evidence="1">
        <name>Mg(2+)</name>
        <dbReference type="ChEBI" id="CHEBI:18420"/>
    </cofactor>
</comment>
<evidence type="ECO:0000256" key="4">
    <source>
        <dbReference type="ARBA" id="ARBA00022695"/>
    </source>
</evidence>
<keyword evidence="4" id="KW-0548">Nucleotidyltransferase</keyword>
<dbReference type="InterPro" id="IPR052038">
    <property type="entry name" value="Type-VII_TA_antitoxin"/>
</dbReference>
<keyword evidence="6" id="KW-0547">Nucleotide-binding</keyword>
<dbReference type="HOGENOM" id="CLU_130257_10_3_0"/>
<dbReference type="eggNOG" id="COG1669">
    <property type="taxonomic scope" value="Bacteria"/>
</dbReference>
<evidence type="ECO:0000256" key="3">
    <source>
        <dbReference type="ARBA" id="ARBA00022679"/>
    </source>
</evidence>
<dbReference type="PANTHER" id="PTHR33571:SF14">
    <property type="entry name" value="PROTEIN ADENYLYLTRANSFERASE MJ0435-RELATED"/>
    <property type="match status" value="1"/>
</dbReference>
<dbReference type="GO" id="GO:0005524">
    <property type="term" value="F:ATP binding"/>
    <property type="evidence" value="ECO:0007669"/>
    <property type="project" value="UniProtKB-KW"/>
</dbReference>
<dbReference type="SUPFAM" id="SSF81301">
    <property type="entry name" value="Nucleotidyltransferase"/>
    <property type="match status" value="1"/>
</dbReference>
<evidence type="ECO:0000313" key="11">
    <source>
        <dbReference type="EMBL" id="ACR78958.1"/>
    </source>
</evidence>
<evidence type="ECO:0000256" key="9">
    <source>
        <dbReference type="ARBA" id="ARBA00038276"/>
    </source>
</evidence>
<dbReference type="InterPro" id="IPR002934">
    <property type="entry name" value="Polymerase_NTP_transf_dom"/>
</dbReference>
<evidence type="ECO:0000256" key="5">
    <source>
        <dbReference type="ARBA" id="ARBA00022723"/>
    </source>
</evidence>
<feature type="domain" description="Polymerase nucleotidyl transferase" evidence="10">
    <location>
        <begin position="11"/>
        <end position="90"/>
    </location>
</feature>
<organism evidence="11 12">
    <name type="scientific">Kosmotoga olearia (strain ATCC BAA-1733 / DSM 21960 / TBF 19.5.1)</name>
    <dbReference type="NCBI Taxonomy" id="521045"/>
    <lineage>
        <taxon>Bacteria</taxon>
        <taxon>Thermotogati</taxon>
        <taxon>Thermotogota</taxon>
        <taxon>Thermotogae</taxon>
        <taxon>Kosmotogales</taxon>
        <taxon>Kosmotogaceae</taxon>
        <taxon>Kosmotoga</taxon>
    </lineage>
</organism>
<dbReference type="STRING" id="521045.Kole_0233"/>
<protein>
    <submittedName>
        <fullName evidence="11">DNA polymerase beta domain protein region</fullName>
    </submittedName>
</protein>
<dbReference type="OrthoDB" id="9809668at2"/>
<keyword evidence="8" id="KW-0460">Magnesium</keyword>
<keyword evidence="2" id="KW-1277">Toxin-antitoxin system</keyword>
<dbReference type="KEGG" id="kol:Kole_0233"/>